<name>A0A2Z4GZX5_HHV1</name>
<evidence type="ECO:0000256" key="1">
    <source>
        <dbReference type="SAM" id="MobiDB-lite"/>
    </source>
</evidence>
<feature type="region of interest" description="Disordered" evidence="1">
    <location>
        <begin position="86"/>
        <end position="106"/>
    </location>
</feature>
<proteinExistence type="predicted"/>
<organism evidence="2">
    <name type="scientific">Human herpesvirus 1</name>
    <name type="common">HHV-1</name>
    <name type="synonym">Human herpes simplex virus 1</name>
    <dbReference type="NCBI Taxonomy" id="10298"/>
    <lineage>
        <taxon>Viruses</taxon>
        <taxon>Duplodnaviria</taxon>
        <taxon>Heunggongvirae</taxon>
        <taxon>Peploviricota</taxon>
        <taxon>Herviviricetes</taxon>
        <taxon>Herpesvirales</taxon>
        <taxon>Orthoherpesviridae</taxon>
        <taxon>Alphaherpesvirinae</taxon>
        <taxon>Simplexvirus</taxon>
        <taxon>Simplexvirus humanalpha1</taxon>
    </lineage>
</organism>
<sequence length="106" mass="12001">MSFGRRTPFTGNSRTWSCSFARPRRPICIHASASGFWSARRPTRTPFLPPPPRRTQNRFCIESRLWPNLPVAKRLGWRRRIARCARPSTPSLAGSTRSHSTPGPSA</sequence>
<organismHost>
    <name type="scientific">Homo sapiens</name>
    <name type="common">Human</name>
    <dbReference type="NCBI Taxonomy" id="9606"/>
</organismHost>
<feature type="compositionally biased region" description="Polar residues" evidence="1">
    <location>
        <begin position="88"/>
        <end position="106"/>
    </location>
</feature>
<accession>A0A2Z4GZX5</accession>
<protein>
    <submittedName>
        <fullName evidence="2">Uncharacterized protein</fullName>
    </submittedName>
</protein>
<reference evidence="2" key="1">
    <citation type="journal article" date="2018" name="MSphere">
        <title>Ultrasensitive Capture of Human Herpes Simplex Virus Genomes Directly from Clinical Samples Reveals Extraordinarily Limited Evolution in Cell Culture.</title>
        <authorList>
            <person name="Greninger A.L."/>
            <person name="Roychoudhury P."/>
            <person name="Xie H."/>
            <person name="Casto A."/>
            <person name="Cent A."/>
            <person name="Pepper G."/>
            <person name="Koelle D.M."/>
            <person name="Huang M.L."/>
            <person name="Wald A."/>
            <person name="Johnston C."/>
            <person name="Jerome K.R."/>
        </authorList>
    </citation>
    <scope>NUCLEOTIDE SEQUENCE</scope>
    <source>
        <strain evidence="2">2006-57630</strain>
    </source>
</reference>
<dbReference type="EMBL" id="MG999840">
    <property type="protein sequence ID" value="AWW08022.1"/>
    <property type="molecule type" value="Genomic_DNA"/>
</dbReference>
<evidence type="ECO:0000313" key="2">
    <source>
        <dbReference type="EMBL" id="AWW08022.1"/>
    </source>
</evidence>